<gene>
    <name evidence="1" type="ORF">Tco_0925108</name>
</gene>
<sequence length="105" mass="12345">MKKKALSKTFLTFGAQAFTNKQFGYGYLKEIVVKRADQNEYMFTEADFPRLNQNDIEDLYLLKIQDKIHSIDGVDEHNLINALLFYIRRIVIKKRVEDAQLEVES</sequence>
<protein>
    <submittedName>
        <fullName evidence="1">Uncharacterized protein</fullName>
    </submittedName>
</protein>
<evidence type="ECO:0000313" key="2">
    <source>
        <dbReference type="Proteomes" id="UP001151760"/>
    </source>
</evidence>
<evidence type="ECO:0000313" key="1">
    <source>
        <dbReference type="EMBL" id="GJT34689.1"/>
    </source>
</evidence>
<reference evidence="1" key="1">
    <citation type="journal article" date="2022" name="Int. J. Mol. Sci.">
        <title>Draft Genome of Tanacetum Coccineum: Genomic Comparison of Closely Related Tanacetum-Family Plants.</title>
        <authorList>
            <person name="Yamashiro T."/>
            <person name="Shiraishi A."/>
            <person name="Nakayama K."/>
            <person name="Satake H."/>
        </authorList>
    </citation>
    <scope>NUCLEOTIDE SEQUENCE</scope>
</reference>
<comment type="caution">
    <text evidence="1">The sequence shown here is derived from an EMBL/GenBank/DDBJ whole genome shotgun (WGS) entry which is preliminary data.</text>
</comment>
<dbReference type="Proteomes" id="UP001151760">
    <property type="component" value="Unassembled WGS sequence"/>
</dbReference>
<reference evidence="1" key="2">
    <citation type="submission" date="2022-01" db="EMBL/GenBank/DDBJ databases">
        <authorList>
            <person name="Yamashiro T."/>
            <person name="Shiraishi A."/>
            <person name="Satake H."/>
            <person name="Nakayama K."/>
        </authorList>
    </citation>
    <scope>NUCLEOTIDE SEQUENCE</scope>
</reference>
<dbReference type="EMBL" id="BQNB010014986">
    <property type="protein sequence ID" value="GJT34689.1"/>
    <property type="molecule type" value="Genomic_DNA"/>
</dbReference>
<keyword evidence="2" id="KW-1185">Reference proteome</keyword>
<proteinExistence type="predicted"/>
<accession>A0ABQ5DCW4</accession>
<name>A0ABQ5DCW4_9ASTR</name>
<organism evidence="1 2">
    <name type="scientific">Tanacetum coccineum</name>
    <dbReference type="NCBI Taxonomy" id="301880"/>
    <lineage>
        <taxon>Eukaryota</taxon>
        <taxon>Viridiplantae</taxon>
        <taxon>Streptophyta</taxon>
        <taxon>Embryophyta</taxon>
        <taxon>Tracheophyta</taxon>
        <taxon>Spermatophyta</taxon>
        <taxon>Magnoliopsida</taxon>
        <taxon>eudicotyledons</taxon>
        <taxon>Gunneridae</taxon>
        <taxon>Pentapetalae</taxon>
        <taxon>asterids</taxon>
        <taxon>campanulids</taxon>
        <taxon>Asterales</taxon>
        <taxon>Asteraceae</taxon>
        <taxon>Asteroideae</taxon>
        <taxon>Anthemideae</taxon>
        <taxon>Anthemidinae</taxon>
        <taxon>Tanacetum</taxon>
    </lineage>
</organism>